<dbReference type="EMBL" id="CAJNOI010000007">
    <property type="protein sequence ID" value="CAF0760275.1"/>
    <property type="molecule type" value="Genomic_DNA"/>
</dbReference>
<dbReference type="EMBL" id="CAJNOM010000008">
    <property type="protein sequence ID" value="CAF0768997.1"/>
    <property type="molecule type" value="Genomic_DNA"/>
</dbReference>
<proteinExistence type="predicted"/>
<evidence type="ECO:0000313" key="5">
    <source>
        <dbReference type="Proteomes" id="UP000663832"/>
    </source>
</evidence>
<dbReference type="Proteomes" id="UP000663877">
    <property type="component" value="Unassembled WGS sequence"/>
</dbReference>
<evidence type="ECO:0000313" key="4">
    <source>
        <dbReference type="EMBL" id="CAF0814241.1"/>
    </source>
</evidence>
<dbReference type="Proteomes" id="UP000663832">
    <property type="component" value="Unassembled WGS sequence"/>
</dbReference>
<name>A0A813QM12_9BILA</name>
<evidence type="ECO:0000313" key="2">
    <source>
        <dbReference type="EMBL" id="CAF0760275.1"/>
    </source>
</evidence>
<dbReference type="OrthoDB" id="204305at2759"/>
<dbReference type="AlphaFoldDB" id="A0A813QM12"/>
<organism evidence="3 5">
    <name type="scientific">Adineta steineri</name>
    <dbReference type="NCBI Taxonomy" id="433720"/>
    <lineage>
        <taxon>Eukaryota</taxon>
        <taxon>Metazoa</taxon>
        <taxon>Spiralia</taxon>
        <taxon>Gnathifera</taxon>
        <taxon>Rotifera</taxon>
        <taxon>Eurotatoria</taxon>
        <taxon>Bdelloidea</taxon>
        <taxon>Adinetida</taxon>
        <taxon>Adinetidae</taxon>
        <taxon>Adineta</taxon>
    </lineage>
</organism>
<gene>
    <name evidence="2" type="ORF">BJG266_LOCUS2965</name>
    <name evidence="3" type="ORF">QVE165_LOCUS2495</name>
    <name evidence="4" type="ORF">QVE165_LOCUS4906</name>
</gene>
<keyword evidence="5" id="KW-1185">Reference proteome</keyword>
<keyword evidence="1" id="KW-0812">Transmembrane</keyword>
<keyword evidence="1" id="KW-0472">Membrane</keyword>
<evidence type="ECO:0000313" key="3">
    <source>
        <dbReference type="EMBL" id="CAF0768997.1"/>
    </source>
</evidence>
<evidence type="ECO:0000256" key="1">
    <source>
        <dbReference type="SAM" id="Phobius"/>
    </source>
</evidence>
<sequence length="342" mass="40104">MSIQSFTRRRYSAIVFTVFSFLFLLYFFIDLNEPKGKSDTDRIRNLLSTAESKSFCSERSVRRGFNQHVLSVSAYESNDRIELKTNLTWNYIKEFVSEAKRFYPTWVVRVYYYNLKDKTQNDIETLEKLYDNLDFCNTENLPVLGNLKNKLPGKVQRFLPAVDPLVGVAMVRDLDSEIFEREVQAVNEWLSKTTYAFHILRDHYMHGIPMLGGMWGIASNRLSINDRLTIANALLPSDNENDIQRFLKTYSGSGDQLFLEHHIWPLARQNSIAHDSFSCLWSYYVYRTDTRPFPSKREHPTCFVGCPKPCCTTEMKSMIDLSRYKKCPSMCRPKEHQDWLFC</sequence>
<protein>
    <submittedName>
        <fullName evidence="3">Uncharacterized protein</fullName>
    </submittedName>
</protein>
<comment type="caution">
    <text evidence="3">The sequence shown here is derived from an EMBL/GenBank/DDBJ whole genome shotgun (WGS) entry which is preliminary data.</text>
</comment>
<reference evidence="3" key="1">
    <citation type="submission" date="2021-02" db="EMBL/GenBank/DDBJ databases">
        <authorList>
            <person name="Nowell W R."/>
        </authorList>
    </citation>
    <scope>NUCLEOTIDE SEQUENCE</scope>
</reference>
<dbReference type="EMBL" id="CAJNOM010000019">
    <property type="protein sequence ID" value="CAF0814241.1"/>
    <property type="molecule type" value="Genomic_DNA"/>
</dbReference>
<feature type="transmembrane region" description="Helical" evidence="1">
    <location>
        <begin position="12"/>
        <end position="29"/>
    </location>
</feature>
<keyword evidence="1" id="KW-1133">Transmembrane helix</keyword>
<accession>A0A813QM12</accession>